<feature type="region of interest" description="Disordered" evidence="1">
    <location>
        <begin position="890"/>
        <end position="931"/>
    </location>
</feature>
<dbReference type="Proteomes" id="UP000186817">
    <property type="component" value="Unassembled WGS sequence"/>
</dbReference>
<evidence type="ECO:0000313" key="3">
    <source>
        <dbReference type="EMBL" id="OLP93462.1"/>
    </source>
</evidence>
<sequence>MHLATAACKATCDACHGSWKAEGLPEDPNECTVYEGARQNLAKLAKSARCLDAGDAAGALQTIEELTGDCGRVAQPWAQRMRTSEAFFVAEKPILLVMSAQSASGTRLPGETDGPDYENIQREQVPPARATGSVQVNGVPPVNARAASVDGDGAYNVTGGHAAAMTDGGQNDPPLLPNAAVREQMETTTAMPAFATPASEAHGGMSPAPVQASTAAVSTGQDGHGGDKTVYFKVCGTSDGGRTSQGSTEQSQQQYRGPTSRATPHQPLPPAAIPPPPAPAVASTNLAGSEQVLSAMAKGIESLLLNQGARGDRPETVKPGITELPNLPAYTPETGSIDLINWVTHITPIMEDLSDSSSQWWADTLKEVMLWYSKYSVATPLERIQLLPVVSAVTNKAEWARVERRATAMMLTAIPTTLKEEVIAAGGVNTLNLLAKLFSTYQPGNRQEKALVLANLERPGECQDAATAVEALRKWALWRRRATAIGITEPDSSVLLQGLDRICSAVVRADPELAFRVSLIRSTLQVDVNPTATSVTKFFQHLQAELEQQARLKGHDDAWFVGRWDTSPRSARLQEEGMNALVSTVDKWVKRWGETETSKPALMDSGATHPLRKPRSAEEWEEAIQVNVALAGDTRTTMKQNQAGTLLSGDDLTQVIVPLGRVISNLGYQLRWTATECCLERGVGDRIPLQVVRGCPEVDEQTAQRLIDELERCQITRLQEATLESVRILKNVEVSWWSCLIDYVVNGCVDSGKEALRRAMFFEEREREDRITKEVECQDFWLKDVVEHVWNLSIGCVMAGHNGIVMRWAYLIPLLDGGVTYDEELRDDDRGDVHLEEEEEAPTAAEDRREQEEWQRLKEKFKVYVKTKKYKTGDVESMLEDVAPTILVDSEDPPPLPAPAEPPGEALPPYPTGPPISYSPPGTRIRGKSPGVRMKALRAGDYEDMYEQLDSQGDEGEQSYSQEEIMMKVLKAQEKQAVEAVARELLAAGDFSKVACQRLLRSLGGFHTRWKTPRTTAGQGMVLGAYVRGGSFGITKYGREMPFTMRFLNKFLLVRLQYTMPGSTSTWTTLAMQRANEIPAHRDVHNQRGTRNYVMEIADESCEGLWVEGDEAEHHVEGGDGQSYPHEYQTPDGQVHQGRVHSIDEPVAFDPRTRHAMVNERDPFFPPQFATWSGAQDARAQEEVEPSVDGEDEDEAEGEWEIFVEESEESCVMDMGSEPEDEPLPRLRALCSAADPGPEHELLRRSYEGHLGRTDCEPLVQEEMAANLEEWEVVFPRIAKVEPEFTEDIEALISGLSEPLRHTHNVNPKDVRAATENWRASIEKELKVIEKGFYRVDMDGLRKLKKTHQVQELPAKMVYTLKPPAEDAKVGTEAVKCKRKARIVCCGNFNEQDPGDVFASGAAAESLRCALTLAAIKRWAAGGLDIGGAFMLTPLPQDKVLFAITPPAILIQLGLAQQGERWILTRAMYGLRQAPRLWSEFRDKVVKTIKVCINEEEWEFRQGGAEPNIWMLYKVGECDLRQPAGVLLIYVDDLLMLGPRPLVDAMAKSIQDVWQTSSLEVVEPGQGIRFLGCEIEVNAAKDTYWIHQRPYISELLRHHEVATTARSPIPCARELLTLHVEDSEPRGEEQDVRRAQKLCHGYVDYDGTVSKGFYGGQGQALLVQQTLRALCAKAECLNASLPHGGR</sequence>
<proteinExistence type="predicted"/>
<feature type="compositionally biased region" description="Polar residues" evidence="1">
    <location>
        <begin position="211"/>
        <end position="221"/>
    </location>
</feature>
<comment type="caution">
    <text evidence="3">The sequence shown here is derived from an EMBL/GenBank/DDBJ whole genome shotgun (WGS) entry which is preliminary data.</text>
</comment>
<organism evidence="3 4">
    <name type="scientific">Symbiodinium microadriaticum</name>
    <name type="common">Dinoflagellate</name>
    <name type="synonym">Zooxanthella microadriatica</name>
    <dbReference type="NCBI Taxonomy" id="2951"/>
    <lineage>
        <taxon>Eukaryota</taxon>
        <taxon>Sar</taxon>
        <taxon>Alveolata</taxon>
        <taxon>Dinophyceae</taxon>
        <taxon>Suessiales</taxon>
        <taxon>Symbiodiniaceae</taxon>
        <taxon>Symbiodinium</taxon>
    </lineage>
</organism>
<name>A0A1Q9DE85_SYMMI</name>
<feature type="domain" description="Reverse transcriptase Ty1/copia-type" evidence="2">
    <location>
        <begin position="1348"/>
        <end position="1610"/>
    </location>
</feature>
<feature type="region of interest" description="Disordered" evidence="1">
    <location>
        <begin position="830"/>
        <end position="851"/>
    </location>
</feature>
<evidence type="ECO:0000256" key="1">
    <source>
        <dbReference type="SAM" id="MobiDB-lite"/>
    </source>
</evidence>
<evidence type="ECO:0000313" key="4">
    <source>
        <dbReference type="Proteomes" id="UP000186817"/>
    </source>
</evidence>
<gene>
    <name evidence="3" type="ORF">AK812_SmicGene24620</name>
</gene>
<dbReference type="OrthoDB" id="448215at2759"/>
<protein>
    <submittedName>
        <fullName evidence="3">Retrovirus-related Pol polyprotein from transposon TNT 1-94</fullName>
    </submittedName>
</protein>
<feature type="compositionally biased region" description="Pro residues" evidence="1">
    <location>
        <begin position="266"/>
        <end position="279"/>
    </location>
</feature>
<feature type="region of interest" description="Disordered" evidence="1">
    <location>
        <begin position="239"/>
        <end position="284"/>
    </location>
</feature>
<evidence type="ECO:0000259" key="2">
    <source>
        <dbReference type="Pfam" id="PF07727"/>
    </source>
</evidence>
<dbReference type="Pfam" id="PF07727">
    <property type="entry name" value="RVT_2"/>
    <property type="match status" value="1"/>
</dbReference>
<feature type="region of interest" description="Disordered" evidence="1">
    <location>
        <begin position="599"/>
        <end position="618"/>
    </location>
</feature>
<dbReference type="EMBL" id="LSRX01000579">
    <property type="protein sequence ID" value="OLP93462.1"/>
    <property type="molecule type" value="Genomic_DNA"/>
</dbReference>
<feature type="region of interest" description="Disordered" evidence="1">
    <location>
        <begin position="197"/>
        <end position="226"/>
    </location>
</feature>
<feature type="compositionally biased region" description="Low complexity" evidence="1">
    <location>
        <begin position="240"/>
        <end position="254"/>
    </location>
</feature>
<keyword evidence="4" id="KW-1185">Reference proteome</keyword>
<dbReference type="InterPro" id="IPR013103">
    <property type="entry name" value="RVT_2"/>
</dbReference>
<accession>A0A1Q9DE85</accession>
<reference evidence="3 4" key="1">
    <citation type="submission" date="2016-02" db="EMBL/GenBank/DDBJ databases">
        <title>Genome analysis of coral dinoflagellate symbionts highlights evolutionary adaptations to a symbiotic lifestyle.</title>
        <authorList>
            <person name="Aranda M."/>
            <person name="Li Y."/>
            <person name="Liew Y.J."/>
            <person name="Baumgarten S."/>
            <person name="Simakov O."/>
            <person name="Wilson M."/>
            <person name="Piel J."/>
            <person name="Ashoor H."/>
            <person name="Bougouffa S."/>
            <person name="Bajic V.B."/>
            <person name="Ryu T."/>
            <person name="Ravasi T."/>
            <person name="Bayer T."/>
            <person name="Micklem G."/>
            <person name="Kim H."/>
            <person name="Bhak J."/>
            <person name="Lajeunesse T.C."/>
            <person name="Voolstra C.R."/>
        </authorList>
    </citation>
    <scope>NUCLEOTIDE SEQUENCE [LARGE SCALE GENOMIC DNA]</scope>
    <source>
        <strain evidence="3 4">CCMP2467</strain>
    </source>
</reference>
<feature type="compositionally biased region" description="Pro residues" evidence="1">
    <location>
        <begin position="893"/>
        <end position="918"/>
    </location>
</feature>